<dbReference type="EMBL" id="HACG01034725">
    <property type="protein sequence ID" value="CEK81590.1"/>
    <property type="molecule type" value="Transcribed_RNA"/>
</dbReference>
<name>A0A0B7ANV4_9EUPU</name>
<dbReference type="EMBL" id="HACG01034726">
    <property type="protein sequence ID" value="CEK81591.1"/>
    <property type="molecule type" value="Transcribed_RNA"/>
</dbReference>
<protein>
    <submittedName>
        <fullName evidence="1">Uncharacterized protein</fullName>
    </submittedName>
</protein>
<evidence type="ECO:0000313" key="2">
    <source>
        <dbReference type="EMBL" id="CEK81591.1"/>
    </source>
</evidence>
<proteinExistence type="predicted"/>
<gene>
    <name evidence="1" type="primary">ORF126829</name>
    <name evidence="2" type="synonym">ORF126842</name>
</gene>
<sequence>MFHIDNLSLSSTGFTGSGITFEDCTLNSLIVLQVGFQNHEDIEVIDLLL</sequence>
<evidence type="ECO:0000313" key="1">
    <source>
        <dbReference type="EMBL" id="CEK81590.1"/>
    </source>
</evidence>
<reference evidence="1" key="1">
    <citation type="submission" date="2014-12" db="EMBL/GenBank/DDBJ databases">
        <title>Insight into the proteome of Arion vulgaris.</title>
        <authorList>
            <person name="Aradska J."/>
            <person name="Bulat T."/>
            <person name="Smidak R."/>
            <person name="Sarate P."/>
            <person name="Gangsoo J."/>
            <person name="Sialana F."/>
            <person name="Bilban M."/>
            <person name="Lubec G."/>
        </authorList>
    </citation>
    <scope>NUCLEOTIDE SEQUENCE</scope>
    <source>
        <tissue evidence="1">Skin</tissue>
    </source>
</reference>
<organism evidence="1">
    <name type="scientific">Arion vulgaris</name>
    <dbReference type="NCBI Taxonomy" id="1028688"/>
    <lineage>
        <taxon>Eukaryota</taxon>
        <taxon>Metazoa</taxon>
        <taxon>Spiralia</taxon>
        <taxon>Lophotrochozoa</taxon>
        <taxon>Mollusca</taxon>
        <taxon>Gastropoda</taxon>
        <taxon>Heterobranchia</taxon>
        <taxon>Euthyneura</taxon>
        <taxon>Panpulmonata</taxon>
        <taxon>Eupulmonata</taxon>
        <taxon>Stylommatophora</taxon>
        <taxon>Helicina</taxon>
        <taxon>Arionoidea</taxon>
        <taxon>Arionidae</taxon>
        <taxon>Arion</taxon>
    </lineage>
</organism>
<dbReference type="AlphaFoldDB" id="A0A0B7ANV4"/>
<accession>A0A0B7ANV4</accession>